<dbReference type="AlphaFoldDB" id="A0A367PPN4"/>
<comment type="caution">
    <text evidence="2">The sequence shown here is derived from an EMBL/GenBank/DDBJ whole genome shotgun (WGS) entry which is preliminary data.</text>
</comment>
<organism evidence="2 3">
    <name type="scientific">Cupriavidus necator</name>
    <name type="common">Alcaligenes eutrophus</name>
    <name type="synonym">Ralstonia eutropha</name>
    <dbReference type="NCBI Taxonomy" id="106590"/>
    <lineage>
        <taxon>Bacteria</taxon>
        <taxon>Pseudomonadati</taxon>
        <taxon>Pseudomonadota</taxon>
        <taxon>Betaproteobacteria</taxon>
        <taxon>Burkholderiales</taxon>
        <taxon>Burkholderiaceae</taxon>
        <taxon>Cupriavidus</taxon>
    </lineage>
</organism>
<dbReference type="PANTHER" id="PTHR34309:SF10">
    <property type="entry name" value="SLR1406 PROTEIN"/>
    <property type="match status" value="1"/>
</dbReference>
<dbReference type="SUPFAM" id="SSF143744">
    <property type="entry name" value="GlcG-like"/>
    <property type="match status" value="1"/>
</dbReference>
<evidence type="ECO:0000313" key="3">
    <source>
        <dbReference type="Proteomes" id="UP000253501"/>
    </source>
</evidence>
<accession>A0A367PPN4</accession>
<reference evidence="2 3" key="1">
    <citation type="submission" date="2018-04" db="EMBL/GenBank/DDBJ databases">
        <title>Cupriavidus necator CR12 genome sequencing and assembly.</title>
        <authorList>
            <person name="Ben Fekih I."/>
            <person name="Mazhar H.S."/>
            <person name="Bello S.K."/>
            <person name="Rensing C."/>
        </authorList>
    </citation>
    <scope>NUCLEOTIDE SEQUENCE [LARGE SCALE GENOMIC DNA]</scope>
    <source>
        <strain evidence="2 3">CR12</strain>
    </source>
</reference>
<evidence type="ECO:0000256" key="1">
    <source>
        <dbReference type="SAM" id="SignalP"/>
    </source>
</evidence>
<name>A0A367PPN4_CUPNE</name>
<protein>
    <submittedName>
        <fullName evidence="2">Heme-binding protein</fullName>
    </submittedName>
</protein>
<evidence type="ECO:0000313" key="2">
    <source>
        <dbReference type="EMBL" id="RCJ08955.1"/>
    </source>
</evidence>
<dbReference type="InterPro" id="IPR052517">
    <property type="entry name" value="GlcG_carb_metab_protein"/>
</dbReference>
<dbReference type="RefSeq" id="WP_114131511.1">
    <property type="nucleotide sequence ID" value="NZ_CP068435.1"/>
</dbReference>
<dbReference type="EMBL" id="QDHA01000019">
    <property type="protein sequence ID" value="RCJ08955.1"/>
    <property type="molecule type" value="Genomic_DNA"/>
</dbReference>
<dbReference type="Pfam" id="PF03928">
    <property type="entry name" value="HbpS-like"/>
    <property type="match status" value="1"/>
</dbReference>
<feature type="chain" id="PRO_5016836565" evidence="1">
    <location>
        <begin position="23"/>
        <end position="169"/>
    </location>
</feature>
<feature type="signal peptide" evidence="1">
    <location>
        <begin position="1"/>
        <end position="22"/>
    </location>
</feature>
<dbReference type="PANTHER" id="PTHR34309">
    <property type="entry name" value="SLR1406 PROTEIN"/>
    <property type="match status" value="1"/>
</dbReference>
<sequence length="169" mass="17011">MKRSTLAVAFGLHLFCASIASAAGVTQLQTLGADAAVRLADAARRFAEDRKLAVSIVVVDVSGHFLSGVRMDGAPFATFDVARGKAIASAATGGASGAELVKRYQANPIVFGQMSSLVYGGPVFPSQGSLGIYVGGRLVGAVGVSGGPSDVDEEIGRRGMAAIGATEAP</sequence>
<dbReference type="Proteomes" id="UP000253501">
    <property type="component" value="Unassembled WGS sequence"/>
</dbReference>
<dbReference type="InterPro" id="IPR005624">
    <property type="entry name" value="PduO/GlcC-like"/>
</dbReference>
<gene>
    <name evidence="2" type="ORF">DDK22_08100</name>
</gene>
<proteinExistence type="predicted"/>
<keyword evidence="1" id="KW-0732">Signal</keyword>
<dbReference type="Gene3D" id="3.30.450.150">
    <property type="entry name" value="Haem-degrading domain"/>
    <property type="match status" value="1"/>
</dbReference>
<dbReference type="InterPro" id="IPR038084">
    <property type="entry name" value="PduO/GlcC-like_sf"/>
</dbReference>